<dbReference type="NCBIfam" id="TIGR03423">
    <property type="entry name" value="pbp2_mrdA"/>
    <property type="match status" value="1"/>
</dbReference>
<evidence type="ECO:0000256" key="7">
    <source>
        <dbReference type="ARBA" id="ARBA00022692"/>
    </source>
</evidence>
<dbReference type="GO" id="GO:0008360">
    <property type="term" value="P:regulation of cell shape"/>
    <property type="evidence" value="ECO:0007669"/>
    <property type="project" value="UniProtKB-KW"/>
</dbReference>
<evidence type="ECO:0000256" key="11">
    <source>
        <dbReference type="ARBA" id="ARBA00022989"/>
    </source>
</evidence>
<evidence type="ECO:0000256" key="5">
    <source>
        <dbReference type="ARBA" id="ARBA00022645"/>
    </source>
</evidence>
<evidence type="ECO:0000256" key="13">
    <source>
        <dbReference type="ARBA" id="ARBA00023316"/>
    </source>
</evidence>
<dbReference type="Gene3D" id="3.40.710.10">
    <property type="entry name" value="DD-peptidase/beta-lactamase superfamily"/>
    <property type="match status" value="1"/>
</dbReference>
<dbReference type="GO" id="GO:0009252">
    <property type="term" value="P:peptidoglycan biosynthetic process"/>
    <property type="evidence" value="ECO:0007669"/>
    <property type="project" value="UniProtKB-KW"/>
</dbReference>
<evidence type="ECO:0000256" key="8">
    <source>
        <dbReference type="ARBA" id="ARBA00022801"/>
    </source>
</evidence>
<keyword evidence="4" id="KW-0997">Cell inner membrane</keyword>
<gene>
    <name evidence="17" type="primary">mrdA</name>
    <name evidence="17" type="ORF">EOK75_07085</name>
</gene>
<evidence type="ECO:0000256" key="3">
    <source>
        <dbReference type="ARBA" id="ARBA00022475"/>
    </source>
</evidence>
<feature type="domain" description="Penicillin-binding protein dimerisation" evidence="16">
    <location>
        <begin position="62"/>
        <end position="235"/>
    </location>
</feature>
<keyword evidence="13" id="KW-0961">Cell wall biogenesis/degradation</keyword>
<feature type="transmembrane region" description="Helical" evidence="14">
    <location>
        <begin position="20"/>
        <end position="37"/>
    </location>
</feature>
<dbReference type="GO" id="GO:0071555">
    <property type="term" value="P:cell wall organization"/>
    <property type="evidence" value="ECO:0007669"/>
    <property type="project" value="UniProtKB-KW"/>
</dbReference>
<keyword evidence="8 17" id="KW-0378">Hydrolase</keyword>
<dbReference type="GO" id="GO:0005886">
    <property type="term" value="C:plasma membrane"/>
    <property type="evidence" value="ECO:0007669"/>
    <property type="project" value="UniProtKB-SubCell"/>
</dbReference>
<keyword evidence="12 14" id="KW-0472">Membrane</keyword>
<dbReference type="PANTHER" id="PTHR30627">
    <property type="entry name" value="PEPTIDOGLYCAN D,D-TRANSPEPTIDASE"/>
    <property type="match status" value="1"/>
</dbReference>
<dbReference type="Pfam" id="PF00905">
    <property type="entry name" value="Transpeptidase"/>
    <property type="match status" value="1"/>
</dbReference>
<keyword evidence="11 14" id="KW-1133">Transmembrane helix</keyword>
<dbReference type="EMBL" id="CP039964">
    <property type="protein sequence ID" value="QCO55535.1"/>
    <property type="molecule type" value="Genomic_DNA"/>
</dbReference>
<accession>A0A4P8EG92</accession>
<dbReference type="OrthoDB" id="9766847at2"/>
<dbReference type="InterPro" id="IPR017790">
    <property type="entry name" value="Penicillin-binding_protein_2"/>
</dbReference>
<dbReference type="InterPro" id="IPR036138">
    <property type="entry name" value="PBP_dimer_sf"/>
</dbReference>
<evidence type="ECO:0000259" key="15">
    <source>
        <dbReference type="Pfam" id="PF00905"/>
    </source>
</evidence>
<dbReference type="Proteomes" id="UP000298631">
    <property type="component" value="Chromosome"/>
</dbReference>
<keyword evidence="5 17" id="KW-0121">Carboxypeptidase</keyword>
<organism evidence="17 18">
    <name type="scientific">Pseudorhodobacter turbinis</name>
    <dbReference type="NCBI Taxonomy" id="2500533"/>
    <lineage>
        <taxon>Bacteria</taxon>
        <taxon>Pseudomonadati</taxon>
        <taxon>Pseudomonadota</taxon>
        <taxon>Alphaproteobacteria</taxon>
        <taxon>Rhodobacterales</taxon>
        <taxon>Paracoccaceae</taxon>
        <taxon>Pseudorhodobacter</taxon>
    </lineage>
</organism>
<feature type="domain" description="Penicillin-binding protein transpeptidase" evidence="15">
    <location>
        <begin position="269"/>
        <end position="600"/>
    </location>
</feature>
<keyword evidence="10" id="KW-0573">Peptidoglycan synthesis</keyword>
<evidence type="ECO:0000256" key="4">
    <source>
        <dbReference type="ARBA" id="ARBA00022519"/>
    </source>
</evidence>
<dbReference type="GO" id="GO:0006508">
    <property type="term" value="P:proteolysis"/>
    <property type="evidence" value="ECO:0007669"/>
    <property type="project" value="UniProtKB-KW"/>
</dbReference>
<keyword evidence="3" id="KW-1003">Cell membrane</keyword>
<name>A0A4P8EG92_9RHOB</name>
<reference evidence="17 18" key="1">
    <citation type="submission" date="2019-05" db="EMBL/GenBank/DDBJ databases">
        <title>Pseudorhodobacter turbinis sp. nov., isolated from the gut of the Korean turban shell.</title>
        <authorList>
            <person name="Jeong Y.-S."/>
            <person name="Kang W.-R."/>
            <person name="Bae J.-W."/>
        </authorList>
    </citation>
    <scope>NUCLEOTIDE SEQUENCE [LARGE SCALE GENOMIC DNA]</scope>
    <source>
        <strain evidence="17 18">S12M18</strain>
    </source>
</reference>
<keyword evidence="7 14" id="KW-0812">Transmembrane</keyword>
<sequence>MRRSVQATELSQKRITRRALVMGGAQIAIIGVLGLRMRQLQIRDAKQYRMLAEDNRINLQLIAPARGRILDRFGDVLADNRPTYQVTIVREQAGDLASTLRQLQLVLPITDDDIAEIMKSSEKTSAFVPLSVAEDITWEDLARVAVNAPALPGVNLETVLQRTYPFGSDFAHTIGYVGRVSSGDLEAVETTDPLLSLPGFKIGKTSIEKTFEKELRGAQGTLAVEVNATGRVMRDLKQTASISGEDLHLTLDHHLQNFTFARLGDQSAAAVVMDVRNGDILASASAPSFDPNLFVNGISSRDYGLLRDSEYRPFADKTVQGAYPPGSTVKMSLALAALEAEVVKEQDTVACPGFVEIAGRRFHCWKRGGHGRVNLQAALRESCDVFFYEMAQRVGIEGLNAMNTRLGLGQKPDLPFSGMSAGVNPSRLWKQEKQGSDWLIGDTINASIGQGFVLATPMQLAVMTARIASGRAVMPRIVKPMIGSVDPDMEPLGLRSSSLALVHRGMFDVVNSGRGTAKASRIVAEGQPMAGKTGSSQVFSITAEERAAGVRSQADLPWKRRDHALFTAFAPFDKPEIAVSVLVEHGGGGSTAAAPIARDLVLFYLNGGLPTPEAYPADQRGRISTDLQRLSSLILPPDTVNGGHQRG</sequence>
<dbReference type="SUPFAM" id="SSF56601">
    <property type="entry name" value="beta-lactamase/transpeptidase-like"/>
    <property type="match status" value="1"/>
</dbReference>
<dbReference type="AlphaFoldDB" id="A0A4P8EG92"/>
<dbReference type="GO" id="GO:0009002">
    <property type="term" value="F:serine-type D-Ala-D-Ala carboxypeptidase activity"/>
    <property type="evidence" value="ECO:0007669"/>
    <property type="project" value="UniProtKB-EC"/>
</dbReference>
<evidence type="ECO:0000256" key="9">
    <source>
        <dbReference type="ARBA" id="ARBA00022960"/>
    </source>
</evidence>
<dbReference type="Gene3D" id="3.30.1390.30">
    <property type="entry name" value="Penicillin-binding protein 2a, domain 3"/>
    <property type="match status" value="1"/>
</dbReference>
<dbReference type="GO" id="GO:0071972">
    <property type="term" value="F:peptidoglycan L,D-transpeptidase activity"/>
    <property type="evidence" value="ECO:0007669"/>
    <property type="project" value="TreeGrafter"/>
</dbReference>
<evidence type="ECO:0000313" key="18">
    <source>
        <dbReference type="Proteomes" id="UP000298631"/>
    </source>
</evidence>
<keyword evidence="6" id="KW-0645">Protease</keyword>
<dbReference type="Gene3D" id="3.90.1310.10">
    <property type="entry name" value="Penicillin-binding protein 2a (Domain 2)"/>
    <property type="match status" value="1"/>
</dbReference>
<evidence type="ECO:0000256" key="1">
    <source>
        <dbReference type="ARBA" id="ARBA00004167"/>
    </source>
</evidence>
<keyword evidence="18" id="KW-1185">Reference proteome</keyword>
<dbReference type="SUPFAM" id="SSF56519">
    <property type="entry name" value="Penicillin binding protein dimerisation domain"/>
    <property type="match status" value="1"/>
</dbReference>
<dbReference type="InterPro" id="IPR012338">
    <property type="entry name" value="Beta-lactam/transpept-like"/>
</dbReference>
<dbReference type="InterPro" id="IPR050515">
    <property type="entry name" value="Beta-lactam/transpept"/>
</dbReference>
<dbReference type="InterPro" id="IPR001460">
    <property type="entry name" value="PCN-bd_Tpept"/>
</dbReference>
<evidence type="ECO:0000256" key="14">
    <source>
        <dbReference type="SAM" id="Phobius"/>
    </source>
</evidence>
<proteinExistence type="predicted"/>
<evidence type="ECO:0000256" key="10">
    <source>
        <dbReference type="ARBA" id="ARBA00022984"/>
    </source>
</evidence>
<protein>
    <submittedName>
        <fullName evidence="17">Penicillin-binding protein 2</fullName>
        <ecNumber evidence="17">3.4.16.4</ecNumber>
    </submittedName>
</protein>
<dbReference type="GO" id="GO:0008658">
    <property type="term" value="F:penicillin binding"/>
    <property type="evidence" value="ECO:0007669"/>
    <property type="project" value="InterPro"/>
</dbReference>
<dbReference type="PANTHER" id="PTHR30627:SF2">
    <property type="entry name" value="PEPTIDOGLYCAN D,D-TRANSPEPTIDASE MRDA"/>
    <property type="match status" value="1"/>
</dbReference>
<evidence type="ECO:0000256" key="6">
    <source>
        <dbReference type="ARBA" id="ARBA00022670"/>
    </source>
</evidence>
<dbReference type="Pfam" id="PF03717">
    <property type="entry name" value="PBP_dimer"/>
    <property type="match status" value="1"/>
</dbReference>
<evidence type="ECO:0000256" key="12">
    <source>
        <dbReference type="ARBA" id="ARBA00023136"/>
    </source>
</evidence>
<dbReference type="EC" id="3.4.16.4" evidence="17"/>
<dbReference type="KEGG" id="pseb:EOK75_07085"/>
<comment type="subcellular location">
    <subcellularLocation>
        <location evidence="2">Cell membrane</location>
    </subcellularLocation>
    <subcellularLocation>
        <location evidence="1">Membrane</location>
        <topology evidence="1">Single-pass membrane protein</topology>
    </subcellularLocation>
</comment>
<keyword evidence="9" id="KW-0133">Cell shape</keyword>
<evidence type="ECO:0000313" key="17">
    <source>
        <dbReference type="EMBL" id="QCO55535.1"/>
    </source>
</evidence>
<evidence type="ECO:0000256" key="2">
    <source>
        <dbReference type="ARBA" id="ARBA00004236"/>
    </source>
</evidence>
<evidence type="ECO:0000259" key="16">
    <source>
        <dbReference type="Pfam" id="PF03717"/>
    </source>
</evidence>
<dbReference type="InterPro" id="IPR005311">
    <property type="entry name" value="PBP_dimer"/>
</dbReference>